<evidence type="ECO:0000313" key="1">
    <source>
        <dbReference type="EMBL" id="SBS71907.1"/>
    </source>
</evidence>
<dbReference type="AlphaFoldDB" id="A0A1Y5NZM8"/>
<protein>
    <submittedName>
        <fullName evidence="1">Uncharacterized protein</fullName>
    </submittedName>
</protein>
<name>A0A1Y5NZM8_9MICO</name>
<organism evidence="1">
    <name type="scientific">uncultured Microbacterium sp</name>
    <dbReference type="NCBI Taxonomy" id="191216"/>
    <lineage>
        <taxon>Bacteria</taxon>
        <taxon>Bacillati</taxon>
        <taxon>Actinomycetota</taxon>
        <taxon>Actinomycetes</taxon>
        <taxon>Micrococcales</taxon>
        <taxon>Microbacteriaceae</taxon>
        <taxon>Microbacterium</taxon>
        <taxon>environmental samples</taxon>
    </lineage>
</organism>
<proteinExistence type="predicted"/>
<sequence>MTLVDVLAVHLVKAGLRFLIAVEQTKGVKVDVKTIEGKKMSHRAATEPIGSALRIAPGFSATTLDDETGIETTLDAIYDADAGKYVVTTIVNRAIRPGFDEIALRHTAPQAILQVAVPQCVAVKLDKGWTTIAELTQTEGRIVPDWLAAEVVKRGTRTERMEVIQILYGASALAGLPPVRTVQVELGVPHRTASDWIGKARAAGYLKGMSFTPGRQADD</sequence>
<reference evidence="1" key="1">
    <citation type="submission" date="2016-03" db="EMBL/GenBank/DDBJ databases">
        <authorList>
            <person name="Ploux O."/>
        </authorList>
    </citation>
    <scope>NUCLEOTIDE SEQUENCE</scope>
    <source>
        <strain evidence="1">UC1</strain>
    </source>
</reference>
<gene>
    <name evidence="1" type="ORF">MIPYR_20291</name>
</gene>
<dbReference type="EMBL" id="FLQR01000006">
    <property type="protein sequence ID" value="SBS71907.1"/>
    <property type="molecule type" value="Genomic_DNA"/>
</dbReference>
<accession>A0A1Y5NZM8</accession>